<name>A0A6I1EJ47_9BURK</name>
<dbReference type="RefSeq" id="WP_152158618.1">
    <property type="nucleotide sequence ID" value="NZ_WEHX01000055.1"/>
</dbReference>
<evidence type="ECO:0000313" key="3">
    <source>
        <dbReference type="Proteomes" id="UP000430564"/>
    </source>
</evidence>
<proteinExistence type="predicted"/>
<sequence length="71" mass="8402">MTDFLSEKRRSSKTQSNTEEPQPVLRKFSNDPETIELSNQQLQSLLDEIALPPDDEVKARRRHLMSYELWK</sequence>
<accession>A0A6I1EJ47</accession>
<dbReference type="AlphaFoldDB" id="A0A6I1EJ47"/>
<comment type="caution">
    <text evidence="2">The sequence shown here is derived from an EMBL/GenBank/DDBJ whole genome shotgun (WGS) entry which is preliminary data.</text>
</comment>
<dbReference type="OrthoDB" id="9963200at2"/>
<evidence type="ECO:0000313" key="2">
    <source>
        <dbReference type="EMBL" id="KAB7657443.1"/>
    </source>
</evidence>
<feature type="region of interest" description="Disordered" evidence="1">
    <location>
        <begin position="1"/>
        <end position="27"/>
    </location>
</feature>
<dbReference type="Proteomes" id="UP000430564">
    <property type="component" value="Unassembled WGS sequence"/>
</dbReference>
<organism evidence="2 3">
    <name type="scientific">Sutterella seckii</name>
    <dbReference type="NCBI Taxonomy" id="1944635"/>
    <lineage>
        <taxon>Bacteria</taxon>
        <taxon>Pseudomonadati</taxon>
        <taxon>Pseudomonadota</taxon>
        <taxon>Betaproteobacteria</taxon>
        <taxon>Burkholderiales</taxon>
        <taxon>Sutterellaceae</taxon>
        <taxon>Sutterella</taxon>
    </lineage>
</organism>
<dbReference type="EMBL" id="WEHX01000055">
    <property type="protein sequence ID" value="KAB7657443.1"/>
    <property type="molecule type" value="Genomic_DNA"/>
</dbReference>
<reference evidence="2 3" key="1">
    <citation type="submission" date="2019-10" db="EMBL/GenBank/DDBJ databases">
        <title>Genome diversity of Sutterella seckii.</title>
        <authorList>
            <person name="Chaplin A.V."/>
            <person name="Sokolova S.R."/>
            <person name="Mosin K.A."/>
            <person name="Ivanova E.L."/>
            <person name="Kochetkova T.O."/>
            <person name="Goltsov A.Y."/>
            <person name="Trofimov D.Y."/>
            <person name="Efimov B.A."/>
        </authorList>
    </citation>
    <scope>NUCLEOTIDE SEQUENCE [LARGE SCALE GENOMIC DNA]</scope>
    <source>
        <strain evidence="2 3">ASD393</strain>
    </source>
</reference>
<protein>
    <submittedName>
        <fullName evidence="2">Uncharacterized protein</fullName>
    </submittedName>
</protein>
<evidence type="ECO:0000256" key="1">
    <source>
        <dbReference type="SAM" id="MobiDB-lite"/>
    </source>
</evidence>
<gene>
    <name evidence="2" type="ORF">GBM95_08035</name>
</gene>